<proteinExistence type="predicted"/>
<dbReference type="RefSeq" id="WP_073278786.1">
    <property type="nucleotide sequence ID" value="NZ_FRAC01000023.1"/>
</dbReference>
<comment type="subcellular location">
    <subcellularLocation>
        <location evidence="1">Membrane</location>
        <topology evidence="1">Multi-pass membrane protein</topology>
    </subcellularLocation>
</comment>
<keyword evidence="7" id="KW-1185">Reference proteome</keyword>
<evidence type="ECO:0000256" key="2">
    <source>
        <dbReference type="ARBA" id="ARBA00022692"/>
    </source>
</evidence>
<feature type="transmembrane region" description="Helical" evidence="5">
    <location>
        <begin position="37"/>
        <end position="58"/>
    </location>
</feature>
<feature type="transmembrane region" description="Helical" evidence="5">
    <location>
        <begin position="12"/>
        <end position="31"/>
    </location>
</feature>
<evidence type="ECO:0000256" key="1">
    <source>
        <dbReference type="ARBA" id="ARBA00004141"/>
    </source>
</evidence>
<reference evidence="6 7" key="1">
    <citation type="submission" date="2016-11" db="EMBL/GenBank/DDBJ databases">
        <authorList>
            <person name="Jaros S."/>
            <person name="Januszkiewicz K."/>
            <person name="Wedrychowicz H."/>
        </authorList>
    </citation>
    <scope>NUCLEOTIDE SEQUENCE [LARGE SCALE GENOMIC DNA]</scope>
    <source>
        <strain evidence="6 7">DSM 15929</strain>
    </source>
</reference>
<protein>
    <submittedName>
        <fullName evidence="6">Colicin V production protein</fullName>
    </submittedName>
</protein>
<organism evidence="6 7">
    <name type="scientific">Anaerocolumna jejuensis DSM 15929</name>
    <dbReference type="NCBI Taxonomy" id="1121322"/>
    <lineage>
        <taxon>Bacteria</taxon>
        <taxon>Bacillati</taxon>
        <taxon>Bacillota</taxon>
        <taxon>Clostridia</taxon>
        <taxon>Lachnospirales</taxon>
        <taxon>Lachnospiraceae</taxon>
        <taxon>Anaerocolumna</taxon>
    </lineage>
</organism>
<feature type="transmembrane region" description="Helical" evidence="5">
    <location>
        <begin position="177"/>
        <end position="200"/>
    </location>
</feature>
<dbReference type="STRING" id="1121322.SAMN02745136_04126"/>
<dbReference type="OrthoDB" id="2083110at2"/>
<gene>
    <name evidence="6" type="ORF">SAMN02745136_04126</name>
</gene>
<keyword evidence="2 5" id="KW-0812">Transmembrane</keyword>
<dbReference type="GO" id="GO:0016020">
    <property type="term" value="C:membrane"/>
    <property type="evidence" value="ECO:0007669"/>
    <property type="project" value="UniProtKB-SubCell"/>
</dbReference>
<accession>A0A1M6XZL1</accession>
<dbReference type="Proteomes" id="UP000184386">
    <property type="component" value="Unassembled WGS sequence"/>
</dbReference>
<dbReference type="AlphaFoldDB" id="A0A1M6XZL1"/>
<dbReference type="EMBL" id="FRAC01000023">
    <property type="protein sequence ID" value="SHL11235.1"/>
    <property type="molecule type" value="Genomic_DNA"/>
</dbReference>
<evidence type="ECO:0000313" key="7">
    <source>
        <dbReference type="Proteomes" id="UP000184386"/>
    </source>
</evidence>
<dbReference type="Pfam" id="PF02674">
    <property type="entry name" value="Colicin_V"/>
    <property type="match status" value="1"/>
</dbReference>
<feature type="transmembrane region" description="Helical" evidence="5">
    <location>
        <begin position="142"/>
        <end position="165"/>
    </location>
</feature>
<evidence type="ECO:0000313" key="6">
    <source>
        <dbReference type="EMBL" id="SHL11235.1"/>
    </source>
</evidence>
<sequence length="241" mass="26742">MTAFASGEPVNWLLIAVVAILIGFTINGRRIGFIRTVFTLFSTIIAIMLTVWVSPIINKQVQQNEKFMDYTTKKISKIIDFKDSGNKVTDEVSFINKLPMPKAMKESLVENNNKEVYKTMAVKSFKEYVSESISRMIINSGVFIIVFIIISIALGVICFALDIISKLPVINGLNKTAGLLTGLIQGIVVVWIGFLILTAFAGTKVGQDMFELINSNTFLSVLYNNNMLLKFVTNLGQILLA</sequence>
<dbReference type="GO" id="GO:0009403">
    <property type="term" value="P:toxin biosynthetic process"/>
    <property type="evidence" value="ECO:0007669"/>
    <property type="project" value="InterPro"/>
</dbReference>
<evidence type="ECO:0000256" key="3">
    <source>
        <dbReference type="ARBA" id="ARBA00022989"/>
    </source>
</evidence>
<keyword evidence="4 5" id="KW-0472">Membrane</keyword>
<keyword evidence="3 5" id="KW-1133">Transmembrane helix</keyword>
<evidence type="ECO:0000256" key="5">
    <source>
        <dbReference type="SAM" id="Phobius"/>
    </source>
</evidence>
<name>A0A1M6XZL1_9FIRM</name>
<evidence type="ECO:0000256" key="4">
    <source>
        <dbReference type="ARBA" id="ARBA00023136"/>
    </source>
</evidence>
<dbReference type="InterPro" id="IPR003825">
    <property type="entry name" value="Colicin-V_CvpA"/>
</dbReference>